<keyword evidence="1" id="KW-0732">Signal</keyword>
<dbReference type="InterPro" id="IPR018392">
    <property type="entry name" value="LysM"/>
</dbReference>
<feature type="domain" description="G5" evidence="2">
    <location>
        <begin position="287"/>
        <end position="367"/>
    </location>
</feature>
<dbReference type="PROSITE" id="PS51782">
    <property type="entry name" value="LYSM"/>
    <property type="match status" value="1"/>
</dbReference>
<dbReference type="PANTHER" id="PTHR21666:SF270">
    <property type="entry name" value="MUREIN HYDROLASE ACTIVATOR ENVC"/>
    <property type="match status" value="1"/>
</dbReference>
<dbReference type="CDD" id="cd12797">
    <property type="entry name" value="M23_peptidase"/>
    <property type="match status" value="1"/>
</dbReference>
<dbReference type="AlphaFoldDB" id="A0A366ERE5"/>
<dbReference type="Pfam" id="PF01476">
    <property type="entry name" value="LysM"/>
    <property type="match status" value="1"/>
</dbReference>
<reference evidence="4 5" key="1">
    <citation type="submission" date="2018-06" db="EMBL/GenBank/DDBJ databases">
        <title>Freshwater and sediment microbial communities from various areas in North America, analyzing microbe dynamics in response to fracking.</title>
        <authorList>
            <person name="Lamendella R."/>
        </authorList>
    </citation>
    <scope>NUCLEOTIDE SEQUENCE [LARGE SCALE GENOMIC DNA]</scope>
    <source>
        <strain evidence="4 5">97B</strain>
    </source>
</reference>
<dbReference type="OrthoDB" id="9805070at2"/>
<dbReference type="PANTHER" id="PTHR21666">
    <property type="entry name" value="PEPTIDASE-RELATED"/>
    <property type="match status" value="1"/>
</dbReference>
<keyword evidence="4" id="KW-0378">Hydrolase</keyword>
<comment type="caution">
    <text evidence="4">The sequence shown here is derived from an EMBL/GenBank/DDBJ whole genome shotgun (WGS) entry which is preliminary data.</text>
</comment>
<protein>
    <submittedName>
        <fullName evidence="4">Murein DD-endopeptidase MepM/ murein hydrolase activator NlpD</fullName>
    </submittedName>
</protein>
<proteinExistence type="predicted"/>
<dbReference type="GO" id="GO:0004222">
    <property type="term" value="F:metalloendopeptidase activity"/>
    <property type="evidence" value="ECO:0007669"/>
    <property type="project" value="TreeGrafter"/>
</dbReference>
<accession>A0A366ERE5</accession>
<dbReference type="InterPro" id="IPR011055">
    <property type="entry name" value="Dup_hybrid_motif"/>
</dbReference>
<evidence type="ECO:0000259" key="3">
    <source>
        <dbReference type="PROSITE" id="PS51782"/>
    </source>
</evidence>
<dbReference type="InterPro" id="IPR036779">
    <property type="entry name" value="LysM_dom_sf"/>
</dbReference>
<gene>
    <name evidence="4" type="ORF">DET59_105267</name>
</gene>
<dbReference type="InterPro" id="IPR050570">
    <property type="entry name" value="Cell_wall_metabolism_enzyme"/>
</dbReference>
<dbReference type="SUPFAM" id="SSF51261">
    <property type="entry name" value="Duplicated hybrid motif"/>
    <property type="match status" value="1"/>
</dbReference>
<evidence type="ECO:0000259" key="2">
    <source>
        <dbReference type="PROSITE" id="PS51109"/>
    </source>
</evidence>
<dbReference type="SMART" id="SM00257">
    <property type="entry name" value="LysM"/>
    <property type="match status" value="1"/>
</dbReference>
<dbReference type="Proteomes" id="UP000252118">
    <property type="component" value="Unassembled WGS sequence"/>
</dbReference>
<feature type="domain" description="LysM" evidence="3">
    <location>
        <begin position="235"/>
        <end position="280"/>
    </location>
</feature>
<name>A0A366ERE5_9BACI</name>
<dbReference type="SUPFAM" id="SSF54106">
    <property type="entry name" value="LysM domain"/>
    <property type="match status" value="1"/>
</dbReference>
<sequence>MSFGEKLTPILEKYKKLNIRHRSNQFVKRVGITTLALTTLTFSSAAASTGTDENLKTIYHVYMGSEYVGAVTNQEEVEAVLDEKLSEAKKEYTDFQVDFNHDVTYIPESVFSAVKTNNQKVVENVNKSVSVEANAFAVVVNNKPVAYVKDEKAAEEALKTFKLNYVSEDELNELEARKNDSSSSSLPALKENETRLLEVSFKEEVEMKKTQVEPEEMMSSKEAADLLKKGTLEEKKYKVQKGDALGTIAEEHQLTTGKLLELNSALKEDDALKVGSELNVTVYEPLVHVLVKKEANKIEKIAYEKEVVEDSSMNKGDTKVKQEGQEGEKSVTFETTEVNGSQIEKNVKEEKKLKDPVKYIVTKGTKATPSRGSGNFAWPTNGGYISSKQGPRWGKIHKGLDIARPDDLTIKSVDNGRVVSAGWDDGGYGNKIVIDHGNGYKTIYAHLESISVSAGQTVGRGQKIGIMGTTGKSTGVHLHIEVYKNGSLINPLDVL</sequence>
<dbReference type="EMBL" id="QNRJ01000005">
    <property type="protein sequence ID" value="RBP04977.1"/>
    <property type="molecule type" value="Genomic_DNA"/>
</dbReference>
<dbReference type="InterPro" id="IPR011098">
    <property type="entry name" value="G5_dom"/>
</dbReference>
<dbReference type="CDD" id="cd00118">
    <property type="entry name" value="LysM"/>
    <property type="match status" value="1"/>
</dbReference>
<dbReference type="RefSeq" id="WP_113969392.1">
    <property type="nucleotide sequence ID" value="NZ_QNRJ01000005.1"/>
</dbReference>
<dbReference type="Gene3D" id="2.20.230.10">
    <property type="entry name" value="Resuscitation-promoting factor rpfb"/>
    <property type="match status" value="1"/>
</dbReference>
<evidence type="ECO:0000313" key="5">
    <source>
        <dbReference type="Proteomes" id="UP000252118"/>
    </source>
</evidence>
<dbReference type="Gene3D" id="2.70.70.10">
    <property type="entry name" value="Glucose Permease (Domain IIA)"/>
    <property type="match status" value="1"/>
</dbReference>
<dbReference type="InterPro" id="IPR016047">
    <property type="entry name" value="M23ase_b-sheet_dom"/>
</dbReference>
<dbReference type="Pfam" id="PF07501">
    <property type="entry name" value="G5"/>
    <property type="match status" value="1"/>
</dbReference>
<dbReference type="Pfam" id="PF01551">
    <property type="entry name" value="Peptidase_M23"/>
    <property type="match status" value="1"/>
</dbReference>
<dbReference type="PROSITE" id="PS51109">
    <property type="entry name" value="G5"/>
    <property type="match status" value="1"/>
</dbReference>
<organism evidence="4 5">
    <name type="scientific">Rossellomorea aquimaris</name>
    <dbReference type="NCBI Taxonomy" id="189382"/>
    <lineage>
        <taxon>Bacteria</taxon>
        <taxon>Bacillati</taxon>
        <taxon>Bacillota</taxon>
        <taxon>Bacilli</taxon>
        <taxon>Bacillales</taxon>
        <taxon>Bacillaceae</taxon>
        <taxon>Rossellomorea</taxon>
    </lineage>
</organism>
<evidence type="ECO:0000313" key="4">
    <source>
        <dbReference type="EMBL" id="RBP04977.1"/>
    </source>
</evidence>
<dbReference type="SMART" id="SM01208">
    <property type="entry name" value="G5"/>
    <property type="match status" value="1"/>
</dbReference>
<dbReference type="Gene3D" id="3.10.350.10">
    <property type="entry name" value="LysM domain"/>
    <property type="match status" value="1"/>
</dbReference>
<evidence type="ECO:0000256" key="1">
    <source>
        <dbReference type="ARBA" id="ARBA00022729"/>
    </source>
</evidence>